<proteinExistence type="predicted"/>
<organism evidence="1 2">
    <name type="scientific">Roridomyces roridus</name>
    <dbReference type="NCBI Taxonomy" id="1738132"/>
    <lineage>
        <taxon>Eukaryota</taxon>
        <taxon>Fungi</taxon>
        <taxon>Dikarya</taxon>
        <taxon>Basidiomycota</taxon>
        <taxon>Agaricomycotina</taxon>
        <taxon>Agaricomycetes</taxon>
        <taxon>Agaricomycetidae</taxon>
        <taxon>Agaricales</taxon>
        <taxon>Marasmiineae</taxon>
        <taxon>Mycenaceae</taxon>
        <taxon>Roridomyces</taxon>
    </lineage>
</organism>
<reference evidence="1" key="1">
    <citation type="submission" date="2023-03" db="EMBL/GenBank/DDBJ databases">
        <title>Massive genome expansion in bonnet fungi (Mycena s.s.) driven by repeated elements and novel gene families across ecological guilds.</title>
        <authorList>
            <consortium name="Lawrence Berkeley National Laboratory"/>
            <person name="Harder C.B."/>
            <person name="Miyauchi S."/>
            <person name="Viragh M."/>
            <person name="Kuo A."/>
            <person name="Thoen E."/>
            <person name="Andreopoulos B."/>
            <person name="Lu D."/>
            <person name="Skrede I."/>
            <person name="Drula E."/>
            <person name="Henrissat B."/>
            <person name="Morin E."/>
            <person name="Kohler A."/>
            <person name="Barry K."/>
            <person name="LaButti K."/>
            <person name="Morin E."/>
            <person name="Salamov A."/>
            <person name="Lipzen A."/>
            <person name="Mereny Z."/>
            <person name="Hegedus B."/>
            <person name="Baldrian P."/>
            <person name="Stursova M."/>
            <person name="Weitz H."/>
            <person name="Taylor A."/>
            <person name="Grigoriev I.V."/>
            <person name="Nagy L.G."/>
            <person name="Martin F."/>
            <person name="Kauserud H."/>
        </authorList>
    </citation>
    <scope>NUCLEOTIDE SEQUENCE</scope>
    <source>
        <strain evidence="1">9284</strain>
    </source>
</reference>
<dbReference type="Proteomes" id="UP001221142">
    <property type="component" value="Unassembled WGS sequence"/>
</dbReference>
<sequence length="360" mass="40215">MDNGLHAETDDAGARLQKALYSLARFGSGKNGGQGVRLGACASRLVPTTTYPSPVRVPLLRNQGFTHGAWLGVSRGFIATWYNYIHVPPPKMWDCFWYRIKLGRWRQLGALLPLPFPFTHDIDSKYLSVGEYLSQGSIMRTTGGGPSALFTGARDFSISGGIFASNLIILAAAPTPCLRPISRGDIRLTRETRLDHGLGVAHRFAVQSAVQRRMYCAKVHGEDADMTVFVFGGQHAEEEKRQYVSQFAGIWHQNILQIFGLADCSGTYAVVVYDDLLPYQAFLDLHRPSPVMMVFLRTRWDVQWKSADEYLTKELHKPYPQTTWVHRSDGRLCVDLARSDVPTPVIYSNQTTVLVPDPAL</sequence>
<dbReference type="EMBL" id="JARKIF010000004">
    <property type="protein sequence ID" value="KAJ7642274.1"/>
    <property type="molecule type" value="Genomic_DNA"/>
</dbReference>
<dbReference type="AlphaFoldDB" id="A0AAD7FXG3"/>
<keyword evidence="2" id="KW-1185">Reference proteome</keyword>
<protein>
    <submittedName>
        <fullName evidence="1">Uncharacterized protein</fullName>
    </submittedName>
</protein>
<evidence type="ECO:0000313" key="2">
    <source>
        <dbReference type="Proteomes" id="UP001221142"/>
    </source>
</evidence>
<name>A0AAD7FXG3_9AGAR</name>
<gene>
    <name evidence="1" type="ORF">FB45DRAFT_1054528</name>
</gene>
<feature type="non-terminal residue" evidence="1">
    <location>
        <position position="1"/>
    </location>
</feature>
<evidence type="ECO:0000313" key="1">
    <source>
        <dbReference type="EMBL" id="KAJ7642274.1"/>
    </source>
</evidence>
<accession>A0AAD7FXG3</accession>
<comment type="caution">
    <text evidence="1">The sequence shown here is derived from an EMBL/GenBank/DDBJ whole genome shotgun (WGS) entry which is preliminary data.</text>
</comment>